<evidence type="ECO:0000256" key="6">
    <source>
        <dbReference type="SAM" id="MobiDB-lite"/>
    </source>
</evidence>
<dbReference type="GO" id="GO:0005886">
    <property type="term" value="C:plasma membrane"/>
    <property type="evidence" value="ECO:0007669"/>
    <property type="project" value="TreeGrafter"/>
</dbReference>
<dbReference type="EMBL" id="DXFZ01000029">
    <property type="protein sequence ID" value="HIW95302.1"/>
    <property type="molecule type" value="Genomic_DNA"/>
</dbReference>
<protein>
    <submittedName>
        <fullName evidence="9">C-type cytochrome biogenesis protein CcsB</fullName>
    </submittedName>
</protein>
<keyword evidence="3" id="KW-0201">Cytochrome c-type biogenesis</keyword>
<accession>A0A9D1RZ42</accession>
<dbReference type="InterPro" id="IPR045062">
    <property type="entry name" value="Cyt_c_biogenesis_CcsA/CcmC"/>
</dbReference>
<keyword evidence="4 7" id="KW-1133">Transmembrane helix</keyword>
<keyword evidence="2 7" id="KW-0812">Transmembrane</keyword>
<dbReference type="Proteomes" id="UP000824189">
    <property type="component" value="Unassembled WGS sequence"/>
</dbReference>
<feature type="transmembrane region" description="Helical" evidence="7">
    <location>
        <begin position="20"/>
        <end position="38"/>
    </location>
</feature>
<feature type="transmembrane region" description="Helical" evidence="7">
    <location>
        <begin position="104"/>
        <end position="126"/>
    </location>
</feature>
<dbReference type="GO" id="GO:0017004">
    <property type="term" value="P:cytochrome complex assembly"/>
    <property type="evidence" value="ECO:0007669"/>
    <property type="project" value="UniProtKB-KW"/>
</dbReference>
<dbReference type="PANTHER" id="PTHR30071:SF1">
    <property type="entry name" value="CYTOCHROME B_B6 PROTEIN-RELATED"/>
    <property type="match status" value="1"/>
</dbReference>
<feature type="transmembrane region" description="Helical" evidence="7">
    <location>
        <begin position="255"/>
        <end position="278"/>
    </location>
</feature>
<sequence length="351" mass="38511">MIDPELSQYADLAYRSAEAVYLLALAVSLVFYGIIRVANDRRRERAEQLKQLRKEPALVGAAGAEVSSSEESAGSTIDPDVESQLPERLQADNLRRQVERADKLGGMAQALVWLGVILHATFVILRGVAAGRFPWGNLFEYVAVVTLFTMVIAAAVVRRKSMRVMWPWILTPVVLLLFYGGTKLYAETAPVVPALKSYWFPIHVSVVSIGGGIGLISGIASIMYLVRRAQPKGKEKGILGAIAGPLPQASKLDALAYRTAIWTLPIFGLGVIFGAIWADAAWGRFWGWDPKETVSFVTWLLYAGYLHARATPGWRGPKSAWINVLAFATMVFNLFFINMVVSGLHSYAGLN</sequence>
<evidence type="ECO:0000313" key="9">
    <source>
        <dbReference type="EMBL" id="HIW95302.1"/>
    </source>
</evidence>
<evidence type="ECO:0000259" key="8">
    <source>
        <dbReference type="Pfam" id="PF01578"/>
    </source>
</evidence>
<reference evidence="9" key="2">
    <citation type="submission" date="2021-04" db="EMBL/GenBank/DDBJ databases">
        <authorList>
            <person name="Gilroy R."/>
        </authorList>
    </citation>
    <scope>NUCLEOTIDE SEQUENCE</scope>
    <source>
        <strain evidence="9">4376</strain>
    </source>
</reference>
<comment type="caution">
    <text evidence="9">The sequence shown here is derived from an EMBL/GenBank/DDBJ whole genome shotgun (WGS) entry which is preliminary data.</text>
</comment>
<keyword evidence="5 7" id="KW-0472">Membrane</keyword>
<dbReference type="PANTHER" id="PTHR30071">
    <property type="entry name" value="HEME EXPORTER PROTEIN C"/>
    <property type="match status" value="1"/>
</dbReference>
<evidence type="ECO:0000256" key="2">
    <source>
        <dbReference type="ARBA" id="ARBA00022692"/>
    </source>
</evidence>
<dbReference type="Pfam" id="PF01578">
    <property type="entry name" value="Cytochrom_C_asm"/>
    <property type="match status" value="1"/>
</dbReference>
<feature type="transmembrane region" description="Helical" evidence="7">
    <location>
        <begin position="290"/>
        <end position="308"/>
    </location>
</feature>
<evidence type="ECO:0000256" key="3">
    <source>
        <dbReference type="ARBA" id="ARBA00022748"/>
    </source>
</evidence>
<feature type="transmembrane region" description="Helical" evidence="7">
    <location>
        <begin position="164"/>
        <end position="182"/>
    </location>
</feature>
<gene>
    <name evidence="9" type="primary">ccsB</name>
    <name evidence="9" type="ORF">H9867_02260</name>
</gene>
<comment type="subcellular location">
    <subcellularLocation>
        <location evidence="1">Membrane</location>
        <topology evidence="1">Multi-pass membrane protein</topology>
    </subcellularLocation>
</comment>
<feature type="domain" description="Cytochrome c assembly protein" evidence="8">
    <location>
        <begin position="135"/>
        <end position="345"/>
    </location>
</feature>
<dbReference type="NCBIfam" id="TIGR03144">
    <property type="entry name" value="cytochr_II_ccsB"/>
    <property type="match status" value="1"/>
</dbReference>
<feature type="region of interest" description="Disordered" evidence="6">
    <location>
        <begin position="60"/>
        <end position="80"/>
    </location>
</feature>
<proteinExistence type="predicted"/>
<feature type="transmembrane region" description="Helical" evidence="7">
    <location>
        <begin position="202"/>
        <end position="226"/>
    </location>
</feature>
<dbReference type="GO" id="GO:0020037">
    <property type="term" value="F:heme binding"/>
    <property type="evidence" value="ECO:0007669"/>
    <property type="project" value="InterPro"/>
</dbReference>
<feature type="transmembrane region" description="Helical" evidence="7">
    <location>
        <begin position="138"/>
        <end position="157"/>
    </location>
</feature>
<evidence type="ECO:0000256" key="4">
    <source>
        <dbReference type="ARBA" id="ARBA00022989"/>
    </source>
</evidence>
<feature type="compositionally biased region" description="Low complexity" evidence="6">
    <location>
        <begin position="60"/>
        <end position="75"/>
    </location>
</feature>
<reference evidence="9" key="1">
    <citation type="journal article" date="2021" name="PeerJ">
        <title>Extensive microbial diversity within the chicken gut microbiome revealed by metagenomics and culture.</title>
        <authorList>
            <person name="Gilroy R."/>
            <person name="Ravi A."/>
            <person name="Getino M."/>
            <person name="Pursley I."/>
            <person name="Horton D.L."/>
            <person name="Alikhan N.F."/>
            <person name="Baker D."/>
            <person name="Gharbi K."/>
            <person name="Hall N."/>
            <person name="Watson M."/>
            <person name="Adriaenssens E.M."/>
            <person name="Foster-Nyarko E."/>
            <person name="Jarju S."/>
            <person name="Secka A."/>
            <person name="Antonio M."/>
            <person name="Oren A."/>
            <person name="Chaudhuri R.R."/>
            <person name="La Ragione R."/>
            <person name="Hildebrand F."/>
            <person name="Pallen M.J."/>
        </authorList>
    </citation>
    <scope>NUCLEOTIDE SEQUENCE</scope>
    <source>
        <strain evidence="9">4376</strain>
    </source>
</reference>
<evidence type="ECO:0000256" key="7">
    <source>
        <dbReference type="SAM" id="Phobius"/>
    </source>
</evidence>
<dbReference type="InterPro" id="IPR002541">
    <property type="entry name" value="Cyt_c_assembly"/>
</dbReference>
<name>A0A9D1RZ42_9CORY</name>
<organism evidence="9 10">
    <name type="scientific">Candidatus Corynebacterium gallistercoris</name>
    <dbReference type="NCBI Taxonomy" id="2838530"/>
    <lineage>
        <taxon>Bacteria</taxon>
        <taxon>Bacillati</taxon>
        <taxon>Actinomycetota</taxon>
        <taxon>Actinomycetes</taxon>
        <taxon>Mycobacteriales</taxon>
        <taxon>Corynebacteriaceae</taxon>
        <taxon>Corynebacterium</taxon>
    </lineage>
</organism>
<evidence type="ECO:0000313" key="10">
    <source>
        <dbReference type="Proteomes" id="UP000824189"/>
    </source>
</evidence>
<dbReference type="InterPro" id="IPR017562">
    <property type="entry name" value="Cyt_c_biogenesis_CcsA"/>
</dbReference>
<evidence type="ECO:0000256" key="1">
    <source>
        <dbReference type="ARBA" id="ARBA00004141"/>
    </source>
</evidence>
<evidence type="ECO:0000256" key="5">
    <source>
        <dbReference type="ARBA" id="ARBA00023136"/>
    </source>
</evidence>
<dbReference type="AlphaFoldDB" id="A0A9D1RZ42"/>
<feature type="transmembrane region" description="Helical" evidence="7">
    <location>
        <begin position="320"/>
        <end position="341"/>
    </location>
</feature>